<dbReference type="AlphaFoldDB" id="A0A4C1Y0H0"/>
<proteinExistence type="predicted"/>
<feature type="transmembrane region" description="Helical" evidence="1">
    <location>
        <begin position="78"/>
        <end position="97"/>
    </location>
</feature>
<keyword evidence="1" id="KW-0812">Transmembrane</keyword>
<evidence type="ECO:0000313" key="3">
    <source>
        <dbReference type="Proteomes" id="UP000299102"/>
    </source>
</evidence>
<gene>
    <name evidence="2" type="ORF">EVAR_57618_1</name>
</gene>
<evidence type="ECO:0000256" key="1">
    <source>
        <dbReference type="SAM" id="Phobius"/>
    </source>
</evidence>
<protein>
    <submittedName>
        <fullName evidence="2">Uncharacterized protein</fullName>
    </submittedName>
</protein>
<reference evidence="2 3" key="1">
    <citation type="journal article" date="2019" name="Commun. Biol.">
        <title>The bagworm genome reveals a unique fibroin gene that provides high tensile strength.</title>
        <authorList>
            <person name="Kono N."/>
            <person name="Nakamura H."/>
            <person name="Ohtoshi R."/>
            <person name="Tomita M."/>
            <person name="Numata K."/>
            <person name="Arakawa K."/>
        </authorList>
    </citation>
    <scope>NUCLEOTIDE SEQUENCE [LARGE SCALE GENOMIC DNA]</scope>
</reference>
<feature type="transmembrane region" description="Helical" evidence="1">
    <location>
        <begin position="34"/>
        <end position="58"/>
    </location>
</feature>
<keyword evidence="3" id="KW-1185">Reference proteome</keyword>
<organism evidence="2 3">
    <name type="scientific">Eumeta variegata</name>
    <name type="common">Bagworm moth</name>
    <name type="synonym">Eumeta japonica</name>
    <dbReference type="NCBI Taxonomy" id="151549"/>
    <lineage>
        <taxon>Eukaryota</taxon>
        <taxon>Metazoa</taxon>
        <taxon>Ecdysozoa</taxon>
        <taxon>Arthropoda</taxon>
        <taxon>Hexapoda</taxon>
        <taxon>Insecta</taxon>
        <taxon>Pterygota</taxon>
        <taxon>Neoptera</taxon>
        <taxon>Endopterygota</taxon>
        <taxon>Lepidoptera</taxon>
        <taxon>Glossata</taxon>
        <taxon>Ditrysia</taxon>
        <taxon>Tineoidea</taxon>
        <taxon>Psychidae</taxon>
        <taxon>Oiketicinae</taxon>
        <taxon>Eumeta</taxon>
    </lineage>
</organism>
<keyword evidence="1" id="KW-1133">Transmembrane helix</keyword>
<dbReference type="Proteomes" id="UP000299102">
    <property type="component" value="Unassembled WGS sequence"/>
</dbReference>
<accession>A0A4C1Y0H0</accession>
<keyword evidence="1" id="KW-0472">Membrane</keyword>
<evidence type="ECO:0000313" key="2">
    <source>
        <dbReference type="EMBL" id="GBP68292.1"/>
    </source>
</evidence>
<dbReference type="EMBL" id="BGZK01001006">
    <property type="protein sequence ID" value="GBP68292.1"/>
    <property type="molecule type" value="Genomic_DNA"/>
</dbReference>
<comment type="caution">
    <text evidence="2">The sequence shown here is derived from an EMBL/GenBank/DDBJ whole genome shotgun (WGS) entry which is preliminary data.</text>
</comment>
<sequence>MYRHQQHCSKTNPKEFQIRQTLRRPPKVAHTIRFLRLTSIVSVLITQCTGVRLIRHVYHSMSHIKPFVPCVGEDFKTSVADIVIAMLMVFVTNFQYYRTMGEGVKSEITSL</sequence>
<name>A0A4C1Y0H0_EUMVA</name>